<feature type="modified residue" description="4-aspartylphosphate" evidence="3">
    <location>
        <position position="60"/>
    </location>
</feature>
<evidence type="ECO:0000256" key="1">
    <source>
        <dbReference type="ARBA" id="ARBA00022553"/>
    </source>
</evidence>
<keyword evidence="1 3" id="KW-0597">Phosphoprotein</keyword>
<gene>
    <name evidence="5" type="ORF">CEJ45_02595</name>
</gene>
<dbReference type="PROSITE" id="PS50110">
    <property type="entry name" value="RESPONSE_REGULATORY"/>
    <property type="match status" value="1"/>
</dbReference>
<evidence type="ECO:0000313" key="6">
    <source>
        <dbReference type="Proteomes" id="UP000214747"/>
    </source>
</evidence>
<dbReference type="InterPro" id="IPR050595">
    <property type="entry name" value="Bact_response_regulator"/>
</dbReference>
<keyword evidence="6" id="KW-1185">Reference proteome</keyword>
<dbReference type="Gene3D" id="3.40.50.2300">
    <property type="match status" value="1"/>
</dbReference>
<evidence type="ECO:0000313" key="5">
    <source>
        <dbReference type="EMBL" id="OWY36119.1"/>
    </source>
</evidence>
<keyword evidence="2" id="KW-0902">Two-component regulatory system</keyword>
<dbReference type="InterPro" id="IPR011006">
    <property type="entry name" value="CheY-like_superfamily"/>
</dbReference>
<dbReference type="Pfam" id="PF00072">
    <property type="entry name" value="Response_reg"/>
    <property type="match status" value="1"/>
</dbReference>
<evidence type="ECO:0000256" key="2">
    <source>
        <dbReference type="ARBA" id="ARBA00023012"/>
    </source>
</evidence>
<dbReference type="RefSeq" id="WP_088753681.1">
    <property type="nucleotide sequence ID" value="NZ_NJGV01000002.1"/>
</dbReference>
<dbReference type="GO" id="GO:0000160">
    <property type="term" value="P:phosphorelay signal transduction system"/>
    <property type="evidence" value="ECO:0007669"/>
    <property type="project" value="UniProtKB-KW"/>
</dbReference>
<dbReference type="PANTHER" id="PTHR44591">
    <property type="entry name" value="STRESS RESPONSE REGULATOR PROTEIN 1"/>
    <property type="match status" value="1"/>
</dbReference>
<comment type="caution">
    <text evidence="5">The sequence shown here is derived from an EMBL/GenBank/DDBJ whole genome shotgun (WGS) entry which is preliminary data.</text>
</comment>
<sequence length="127" mass="13739">MASNDNSKTILIVDDSKVSRMVIKANVLAVHPDWQVMEAGTGEEAIAQVQQRVPDYCTMDINMPGMLGTEAAAQILQAHPSIRIAIFSANIQEAVQTRAQQLGALFVAKPVTEKSIGQALVHFRGQP</sequence>
<dbReference type="PANTHER" id="PTHR44591:SF14">
    <property type="entry name" value="PROTEIN PILG"/>
    <property type="match status" value="1"/>
</dbReference>
<dbReference type="EMBL" id="NJGV01000002">
    <property type="protein sequence ID" value="OWY36119.1"/>
    <property type="molecule type" value="Genomic_DNA"/>
</dbReference>
<accession>A0A225SXV5</accession>
<evidence type="ECO:0000259" key="4">
    <source>
        <dbReference type="PROSITE" id="PS50110"/>
    </source>
</evidence>
<proteinExistence type="predicted"/>
<reference evidence="5 6" key="1">
    <citation type="journal article" date="2010" name="Int. J. Syst. Evol. Microbiol.">
        <title>Reclassification of Herbaspirillum putei as a later heterotypic synonym of Herbaspirillum huttiense, with the description of H. huttiense subsp. huttiense subsp. nov. and H. huttiense subsp. putei subsp. nov., comb. nov., and description of Herbaspirillum aquaticum sp. nov.</title>
        <authorList>
            <person name="Dobritsa A.P."/>
            <person name="Reddy M.C."/>
            <person name="Samadpour M."/>
        </authorList>
    </citation>
    <scope>NUCLEOTIDE SEQUENCE [LARGE SCALE GENOMIC DNA]</scope>
    <source>
        <strain evidence="5 6">IEH 4430</strain>
    </source>
</reference>
<dbReference type="SUPFAM" id="SSF52172">
    <property type="entry name" value="CheY-like"/>
    <property type="match status" value="1"/>
</dbReference>
<evidence type="ECO:0000256" key="3">
    <source>
        <dbReference type="PROSITE-ProRule" id="PRU00169"/>
    </source>
</evidence>
<protein>
    <submittedName>
        <fullName evidence="5">Response regulator</fullName>
    </submittedName>
</protein>
<name>A0A225SXV5_9BURK</name>
<dbReference type="AlphaFoldDB" id="A0A225SXV5"/>
<dbReference type="SMART" id="SM00448">
    <property type="entry name" value="REC"/>
    <property type="match status" value="1"/>
</dbReference>
<dbReference type="InterPro" id="IPR001789">
    <property type="entry name" value="Sig_transdc_resp-reg_receiver"/>
</dbReference>
<feature type="domain" description="Response regulatory" evidence="4">
    <location>
        <begin position="9"/>
        <end position="124"/>
    </location>
</feature>
<dbReference type="Proteomes" id="UP000214747">
    <property type="component" value="Unassembled WGS sequence"/>
</dbReference>
<organism evidence="5 6">
    <name type="scientific">Herbaspirillum aquaticum</name>
    <dbReference type="NCBI Taxonomy" id="568783"/>
    <lineage>
        <taxon>Bacteria</taxon>
        <taxon>Pseudomonadati</taxon>
        <taxon>Pseudomonadota</taxon>
        <taxon>Betaproteobacteria</taxon>
        <taxon>Burkholderiales</taxon>
        <taxon>Oxalobacteraceae</taxon>
        <taxon>Herbaspirillum</taxon>
    </lineage>
</organism>